<keyword evidence="3 5" id="KW-1133">Transmembrane helix</keyword>
<dbReference type="GO" id="GO:0008137">
    <property type="term" value="F:NADH dehydrogenase (ubiquinone) activity"/>
    <property type="evidence" value="ECO:0007669"/>
    <property type="project" value="InterPro"/>
</dbReference>
<keyword evidence="5" id="KW-1278">Translocase</keyword>
<keyword evidence="5 8" id="KW-0830">Ubiquinone</keyword>
<name>A0A346E067_9ENTR</name>
<feature type="transmembrane region" description="Helical" evidence="5">
    <location>
        <begin position="74"/>
        <end position="91"/>
    </location>
</feature>
<keyword evidence="4 5" id="KW-0472">Membrane</keyword>
<organism evidence="8 9">
    <name type="scientific">Candidatus Purcelliella pentastirinorum</name>
    <dbReference type="NCBI Taxonomy" id="472834"/>
    <lineage>
        <taxon>Bacteria</taxon>
        <taxon>Pseudomonadati</taxon>
        <taxon>Pseudomonadota</taxon>
        <taxon>Gammaproteobacteria</taxon>
        <taxon>Enterobacterales</taxon>
        <taxon>Enterobacteriaceae</taxon>
        <taxon>Candidatus Purcelliella</taxon>
    </lineage>
</organism>
<feature type="transmembrane region" description="Helical" evidence="5">
    <location>
        <begin position="37"/>
        <end position="54"/>
    </location>
</feature>
<feature type="transmembrane region" description="Helical" evidence="5">
    <location>
        <begin position="402"/>
        <end position="429"/>
    </location>
</feature>
<dbReference type="GO" id="GO:0005886">
    <property type="term" value="C:plasma membrane"/>
    <property type="evidence" value="ECO:0007669"/>
    <property type="project" value="UniProtKB-SubCell"/>
</dbReference>
<evidence type="ECO:0000256" key="4">
    <source>
        <dbReference type="ARBA" id="ARBA00023136"/>
    </source>
</evidence>
<dbReference type="KEGG" id="ppet:C9I82_424"/>
<gene>
    <name evidence="5" type="primary">nuoN</name>
    <name evidence="8" type="ORF">C9I82_424</name>
</gene>
<evidence type="ECO:0000256" key="3">
    <source>
        <dbReference type="ARBA" id="ARBA00022989"/>
    </source>
</evidence>
<keyword evidence="5" id="KW-0813">Transport</keyword>
<evidence type="ECO:0000313" key="8">
    <source>
        <dbReference type="EMBL" id="AXN02372.1"/>
    </source>
</evidence>
<dbReference type="Proteomes" id="UP000256856">
    <property type="component" value="Chromosome"/>
</dbReference>
<feature type="transmembrane region" description="Helical" evidence="5">
    <location>
        <begin position="267"/>
        <end position="286"/>
    </location>
</feature>
<evidence type="ECO:0000256" key="6">
    <source>
        <dbReference type="RuleBase" id="RU000320"/>
    </source>
</evidence>
<dbReference type="GO" id="GO:0042773">
    <property type="term" value="P:ATP synthesis coupled electron transport"/>
    <property type="evidence" value="ECO:0007669"/>
    <property type="project" value="InterPro"/>
</dbReference>
<feature type="transmembrane region" description="Helical" evidence="5">
    <location>
        <begin position="368"/>
        <end position="390"/>
    </location>
</feature>
<dbReference type="EMBL" id="CP028374">
    <property type="protein sequence ID" value="AXN02372.1"/>
    <property type="molecule type" value="Genomic_DNA"/>
</dbReference>
<dbReference type="HAMAP" id="MF_00445">
    <property type="entry name" value="NDH1_NuoN_1"/>
    <property type="match status" value="1"/>
</dbReference>
<protein>
    <recommendedName>
        <fullName evidence="5">NADH-quinone oxidoreductase subunit N</fullName>
        <ecNumber evidence="5">7.1.1.-</ecNumber>
    </recommendedName>
    <alternativeName>
        <fullName evidence="5">NADH dehydrogenase I subunit N</fullName>
    </alternativeName>
    <alternativeName>
        <fullName evidence="5">NDH-1 subunit N</fullName>
    </alternativeName>
</protein>
<feature type="transmembrane region" description="Helical" evidence="5">
    <location>
        <begin position="293"/>
        <end position="310"/>
    </location>
</feature>
<evidence type="ECO:0000256" key="2">
    <source>
        <dbReference type="ARBA" id="ARBA00022692"/>
    </source>
</evidence>
<feature type="domain" description="NADH:quinone oxidoreductase/Mrp antiporter transmembrane" evidence="7">
    <location>
        <begin position="123"/>
        <end position="416"/>
    </location>
</feature>
<keyword evidence="9" id="KW-1185">Reference proteome</keyword>
<comment type="similarity">
    <text evidence="5">Belongs to the complex I subunit 2 family.</text>
</comment>
<comment type="function">
    <text evidence="5">NDH-1 shuttles electrons from NADH, via FMN and iron-sulfur (Fe-S) centers, to quinones in the respiratory chain. The immediate electron acceptor for the enzyme in this species is believed to be ubiquinone. Couples the redox reaction to proton translocation (for every two electrons transferred, four hydrogen ions are translocated across the cytoplasmic membrane), and thus conserves the redox energy in a proton gradient.</text>
</comment>
<feature type="transmembrane region" description="Helical" evidence="5">
    <location>
        <begin position="322"/>
        <end position="343"/>
    </location>
</feature>
<dbReference type="GO" id="GO:0048038">
    <property type="term" value="F:quinone binding"/>
    <property type="evidence" value="ECO:0007669"/>
    <property type="project" value="UniProtKB-KW"/>
</dbReference>
<evidence type="ECO:0000259" key="7">
    <source>
        <dbReference type="Pfam" id="PF00361"/>
    </source>
</evidence>
<comment type="catalytic activity">
    <reaction evidence="5">
        <text>a quinone + NADH + 5 H(+)(in) = a quinol + NAD(+) + 4 H(+)(out)</text>
        <dbReference type="Rhea" id="RHEA:57888"/>
        <dbReference type="ChEBI" id="CHEBI:15378"/>
        <dbReference type="ChEBI" id="CHEBI:24646"/>
        <dbReference type="ChEBI" id="CHEBI:57540"/>
        <dbReference type="ChEBI" id="CHEBI:57945"/>
        <dbReference type="ChEBI" id="CHEBI:132124"/>
    </reaction>
</comment>
<evidence type="ECO:0000256" key="5">
    <source>
        <dbReference type="HAMAP-Rule" id="MF_00445"/>
    </source>
</evidence>
<keyword evidence="5" id="KW-0520">NAD</keyword>
<dbReference type="GO" id="GO:0012505">
    <property type="term" value="C:endomembrane system"/>
    <property type="evidence" value="ECO:0007669"/>
    <property type="project" value="UniProtKB-SubCell"/>
</dbReference>
<feature type="transmembrane region" description="Helical" evidence="5">
    <location>
        <begin position="126"/>
        <end position="147"/>
    </location>
</feature>
<sequence>MKYIFESLNIILPISIIIGTLITIMILTIIGIKKQESYFLTIISISTLILFLIFNINNKINQLTTLLYVNKHTIIYTLITLVGSLSTCIYAKQWINENNKDKNEFYIFILISSLGNIIIINTNNLLSFLVGIELISIPTTGLIGYPLKKNSSLKAAIKYKILASISLSFIIFGISLIYITTGNITYNIIMQLIINKPLAIIGFSMILVGLGFKLSTTPFHLWISDVYKGSSIPTINFLNTTNKIAYFYATYNLILNTFIINIHSIKIILEIMTYLSIILGNLMALLQKNIKKLFAYTSITHIGNLLLVIINSKNILSFETSIIYIISYLLNSTGIFGIINLLYNKIKDKKENYPINYIKGIFWENKTYALMLTITILSFAGFPTTVGFISKFYIMMLTITSHLWWLTILIIFSNIIGICYYLHIIKIIFCKKQNIENIIKINKNEKLQKILIYLSIIFIVFIGIYPQSIINIIRTNI</sequence>
<dbReference type="EC" id="7.1.1.-" evidence="5"/>
<feature type="transmembrane region" description="Helical" evidence="5">
    <location>
        <begin position="199"/>
        <end position="223"/>
    </location>
</feature>
<feature type="transmembrane region" description="Helical" evidence="5">
    <location>
        <begin position="12"/>
        <end position="30"/>
    </location>
</feature>
<feature type="transmembrane region" description="Helical" evidence="5">
    <location>
        <begin position="244"/>
        <end position="261"/>
    </location>
</feature>
<dbReference type="NCBIfam" id="TIGR01770">
    <property type="entry name" value="NDH_I_N"/>
    <property type="match status" value="1"/>
</dbReference>
<accession>A0A346E067</accession>
<dbReference type="Pfam" id="PF00361">
    <property type="entry name" value="Proton_antipo_M"/>
    <property type="match status" value="1"/>
</dbReference>
<dbReference type="AlphaFoldDB" id="A0A346E067"/>
<feature type="transmembrane region" description="Helical" evidence="5">
    <location>
        <begin position="159"/>
        <end position="179"/>
    </location>
</feature>
<dbReference type="PANTHER" id="PTHR22773">
    <property type="entry name" value="NADH DEHYDROGENASE"/>
    <property type="match status" value="1"/>
</dbReference>
<keyword evidence="2 5" id="KW-0812">Transmembrane</keyword>
<evidence type="ECO:0000313" key="9">
    <source>
        <dbReference type="Proteomes" id="UP000256856"/>
    </source>
</evidence>
<dbReference type="InterPro" id="IPR010096">
    <property type="entry name" value="NADH-Q_OxRdtase_suN/2"/>
</dbReference>
<proteinExistence type="inferred from homology"/>
<evidence type="ECO:0000256" key="1">
    <source>
        <dbReference type="ARBA" id="ARBA00004127"/>
    </source>
</evidence>
<comment type="subunit">
    <text evidence="5">NDH-1 is composed of 13 different subunits. Subunits NuoA, H, J, K, L, M, N constitute the membrane sector of the complex.</text>
</comment>
<comment type="subcellular location">
    <subcellularLocation>
        <location evidence="5">Cell membrane</location>
        <topology evidence="5">Multi-pass membrane protein</topology>
    </subcellularLocation>
    <subcellularLocation>
        <location evidence="1">Endomembrane system</location>
        <topology evidence="1">Multi-pass membrane protein</topology>
    </subcellularLocation>
    <subcellularLocation>
        <location evidence="6">Membrane</location>
        <topology evidence="6">Multi-pass membrane protein</topology>
    </subcellularLocation>
</comment>
<feature type="transmembrane region" description="Helical" evidence="5">
    <location>
        <begin position="103"/>
        <end position="120"/>
    </location>
</feature>
<reference evidence="8 9" key="1">
    <citation type="submission" date="2018-03" db="EMBL/GenBank/DDBJ databases">
        <title>A parallel universe: an anciently diverged bacterial symbiosis in a Hawaiian planthopper (Hemiptera: Cixiidae) reveals rearranged nutritional responsibilities.</title>
        <authorList>
            <person name="Bennett G."/>
            <person name="Mao M."/>
        </authorList>
    </citation>
    <scope>NUCLEOTIDE SEQUENCE [LARGE SCALE GENOMIC DNA]</scope>
    <source>
        <strain evidence="8 9">OLIH</strain>
    </source>
</reference>
<keyword evidence="5" id="KW-0874">Quinone</keyword>
<feature type="transmembrane region" description="Helical" evidence="5">
    <location>
        <begin position="450"/>
        <end position="473"/>
    </location>
</feature>
<dbReference type="GO" id="GO:0050136">
    <property type="term" value="F:NADH dehydrogenase (quinone) (non-electrogenic) activity"/>
    <property type="evidence" value="ECO:0007669"/>
    <property type="project" value="UniProtKB-UniRule"/>
</dbReference>
<dbReference type="InterPro" id="IPR001750">
    <property type="entry name" value="ND/Mrp_TM"/>
</dbReference>
<keyword evidence="5" id="KW-1003">Cell membrane</keyword>
<dbReference type="RefSeq" id="WP_162859736.1">
    <property type="nucleotide sequence ID" value="NZ_CP028374.1"/>
</dbReference>